<name>A0A142BHP7_9GAMM</name>
<protein>
    <submittedName>
        <fullName evidence="1">Proteasome-activating nucleotidase-like</fullName>
    </submittedName>
</protein>
<dbReference type="AlphaFoldDB" id="A0A142BHP7"/>
<dbReference type="Proteomes" id="UP000071065">
    <property type="component" value="Chromosome"/>
</dbReference>
<organism evidence="1 2">
    <name type="scientific">Endozoicomonas montiporae CL-33</name>
    <dbReference type="NCBI Taxonomy" id="570277"/>
    <lineage>
        <taxon>Bacteria</taxon>
        <taxon>Pseudomonadati</taxon>
        <taxon>Pseudomonadota</taxon>
        <taxon>Gammaproteobacteria</taxon>
        <taxon>Oceanospirillales</taxon>
        <taxon>Endozoicomonadaceae</taxon>
        <taxon>Endozoicomonas</taxon>
    </lineage>
</organism>
<evidence type="ECO:0000313" key="1">
    <source>
        <dbReference type="EMBL" id="AMO58273.1"/>
    </source>
</evidence>
<dbReference type="STRING" id="570277.EZMO1_4356"/>
<evidence type="ECO:0000313" key="2">
    <source>
        <dbReference type="Proteomes" id="UP000071065"/>
    </source>
</evidence>
<dbReference type="OrthoDB" id="6370230at2"/>
<reference evidence="1 2" key="1">
    <citation type="journal article" date="2016" name="Front. Microbiol.">
        <title>Genomic Insight into the Host-Endosymbiont Relationship of Endozoicomonas montiporae CL-33(T) with its Coral Host.</title>
        <authorList>
            <person name="Ding J.-Y."/>
            <person name="Shiu J.-H."/>
            <person name="Chen W.-M."/>
            <person name="Chiang Y.-R."/>
            <person name="Tang S.-L."/>
        </authorList>
    </citation>
    <scope>NUCLEOTIDE SEQUENCE [LARGE SCALE GENOMIC DNA]</scope>
    <source>
        <strain evidence="1 2">CL-33</strain>
    </source>
</reference>
<proteinExistence type="predicted"/>
<dbReference type="GO" id="GO:0000502">
    <property type="term" value="C:proteasome complex"/>
    <property type="evidence" value="ECO:0007669"/>
    <property type="project" value="UniProtKB-KW"/>
</dbReference>
<keyword evidence="1" id="KW-0647">Proteasome</keyword>
<dbReference type="PATRIC" id="fig|570277.3.peg.4671"/>
<gene>
    <name evidence="1" type="ORF">EZMO1_4356</name>
</gene>
<accession>A0A142BHP7</accession>
<sequence>MATTNIWQQFKSLIPEGARTIITITSNNGNGTSTATLRDGTTITVQGESMAPGKKALMEGGSIRSEVPDLSVYAAEV</sequence>
<dbReference type="KEGG" id="emp:EZMO1_4356"/>
<dbReference type="RefSeq" id="WP_051790496.1">
    <property type="nucleotide sequence ID" value="NZ_CP013251.1"/>
</dbReference>
<dbReference type="EMBL" id="CP013251">
    <property type="protein sequence ID" value="AMO58273.1"/>
    <property type="molecule type" value="Genomic_DNA"/>
</dbReference>